<organism evidence="2 3">
    <name type="scientific">Methylococcus geothermalis</name>
    <dbReference type="NCBI Taxonomy" id="2681310"/>
    <lineage>
        <taxon>Bacteria</taxon>
        <taxon>Pseudomonadati</taxon>
        <taxon>Pseudomonadota</taxon>
        <taxon>Gammaproteobacteria</taxon>
        <taxon>Methylococcales</taxon>
        <taxon>Methylococcaceae</taxon>
        <taxon>Methylococcus</taxon>
    </lineage>
</organism>
<feature type="transmembrane region" description="Helical" evidence="1">
    <location>
        <begin position="6"/>
        <end position="28"/>
    </location>
</feature>
<evidence type="ECO:0000313" key="2">
    <source>
        <dbReference type="EMBL" id="QJD28890.1"/>
    </source>
</evidence>
<reference evidence="3" key="1">
    <citation type="submission" date="2019-12" db="EMBL/GenBank/DDBJ databases">
        <authorList>
            <person name="Awala S.I."/>
            <person name="Rhee S.K."/>
        </authorList>
    </citation>
    <scope>NUCLEOTIDE SEQUENCE [LARGE SCALE GENOMIC DNA]</scope>
    <source>
        <strain evidence="3">IM1</strain>
    </source>
</reference>
<dbReference type="AlphaFoldDB" id="A0A858Q4W9"/>
<proteinExistence type="predicted"/>
<accession>A0A858Q4W9</accession>
<evidence type="ECO:0000256" key="1">
    <source>
        <dbReference type="SAM" id="Phobius"/>
    </source>
</evidence>
<dbReference type="RefSeq" id="WP_169601868.1">
    <property type="nucleotide sequence ID" value="NZ_CP046565.1"/>
</dbReference>
<dbReference type="EMBL" id="CP046565">
    <property type="protein sequence ID" value="QJD28890.1"/>
    <property type="molecule type" value="Genomic_DNA"/>
</dbReference>
<evidence type="ECO:0000313" key="3">
    <source>
        <dbReference type="Proteomes" id="UP000503004"/>
    </source>
</evidence>
<name>A0A858Q4W9_9GAMM</name>
<keyword evidence="1" id="KW-0812">Transmembrane</keyword>
<protein>
    <submittedName>
        <fullName evidence="2">Uncharacterized protein</fullName>
    </submittedName>
</protein>
<keyword evidence="1" id="KW-0472">Membrane</keyword>
<sequence>MDSGAYLKTVWIGIFALLAALAGFCRLVDPFWYYREVSIPGFNAVKPEFKRYERHVKPQIVRRERPQALVFGNSYAEIGFDPLHPALTRPDRNERGYNFGLAGADWERVYCSARFALEHAAPKRVVIGFQPGHPLRAVDCGIFFAEMEHLPVGALLLSGKAIKASIRTVRGQRKQPTHTAEGMFYYTRFEIDEVERRFRADFSRYLGNLKPDAPCLLEPLATGVPPDFDPPKGEGIPADLAGLHDLVGRLVRAGVETRLVAYPVHALRAEADIACGFVNLRWDALLSVARAVRKTDPEGRWVEVWDFQGYDPDLVEPIRDNQTRLWQDVGHFNYEVGNRLLDRMFGRGEEGFGSRVEPAVVPALRDAFFRDRAAFLASHPGFMSEFAGLIDSFRHTR</sequence>
<dbReference type="Proteomes" id="UP000503004">
    <property type="component" value="Chromosome"/>
</dbReference>
<keyword evidence="1" id="KW-1133">Transmembrane helix</keyword>
<dbReference type="KEGG" id="metu:GNH96_02185"/>
<keyword evidence="3" id="KW-1185">Reference proteome</keyword>
<gene>
    <name evidence="2" type="ORF">GNH96_02185</name>
</gene>